<sequence length="44" mass="4666">MNAPTVVEFAGRVAEVMTILVELFAGRDHRTVVSPVALVARDGA</sequence>
<organism evidence="1">
    <name type="scientific">freshwater metagenome</name>
    <dbReference type="NCBI Taxonomy" id="449393"/>
    <lineage>
        <taxon>unclassified sequences</taxon>
        <taxon>metagenomes</taxon>
        <taxon>ecological metagenomes</taxon>
    </lineage>
</organism>
<protein>
    <submittedName>
        <fullName evidence="1">Unannotated protein</fullName>
    </submittedName>
</protein>
<dbReference type="EMBL" id="CAEZUP010000058">
    <property type="protein sequence ID" value="CAB4614890.1"/>
    <property type="molecule type" value="Genomic_DNA"/>
</dbReference>
<accession>A0A6J6HNZ9</accession>
<reference evidence="1" key="1">
    <citation type="submission" date="2020-05" db="EMBL/GenBank/DDBJ databases">
        <authorList>
            <person name="Chiriac C."/>
            <person name="Salcher M."/>
            <person name="Ghai R."/>
            <person name="Kavagutti S V."/>
        </authorList>
    </citation>
    <scope>NUCLEOTIDE SEQUENCE</scope>
</reference>
<name>A0A6J6HNZ9_9ZZZZ</name>
<gene>
    <name evidence="1" type="ORF">UFOPK1835_01329</name>
</gene>
<proteinExistence type="predicted"/>
<dbReference type="AlphaFoldDB" id="A0A6J6HNZ9"/>
<evidence type="ECO:0000313" key="1">
    <source>
        <dbReference type="EMBL" id="CAB4614890.1"/>
    </source>
</evidence>